<name>A0ABP8MZL5_9BACT</name>
<dbReference type="RefSeq" id="WP_344827435.1">
    <property type="nucleotide sequence ID" value="NZ_BAABEZ010000022.1"/>
</dbReference>
<dbReference type="EMBL" id="BAABEZ010000022">
    <property type="protein sequence ID" value="GAA4457386.1"/>
    <property type="molecule type" value="Genomic_DNA"/>
</dbReference>
<protein>
    <recommendedName>
        <fullName evidence="4">Lipoprotein</fullName>
    </recommendedName>
</protein>
<keyword evidence="1" id="KW-0732">Signal</keyword>
<evidence type="ECO:0000313" key="3">
    <source>
        <dbReference type="Proteomes" id="UP001501410"/>
    </source>
</evidence>
<evidence type="ECO:0000256" key="1">
    <source>
        <dbReference type="SAM" id="SignalP"/>
    </source>
</evidence>
<accession>A0ABP8MZL5</accession>
<dbReference type="PROSITE" id="PS51257">
    <property type="entry name" value="PROKAR_LIPOPROTEIN"/>
    <property type="match status" value="1"/>
</dbReference>
<dbReference type="Proteomes" id="UP001501410">
    <property type="component" value="Unassembled WGS sequence"/>
</dbReference>
<keyword evidence="3" id="KW-1185">Reference proteome</keyword>
<evidence type="ECO:0008006" key="4">
    <source>
        <dbReference type="Google" id="ProtNLM"/>
    </source>
</evidence>
<reference evidence="3" key="1">
    <citation type="journal article" date="2019" name="Int. J. Syst. Evol. Microbiol.">
        <title>The Global Catalogue of Microorganisms (GCM) 10K type strain sequencing project: providing services to taxonomists for standard genome sequencing and annotation.</title>
        <authorList>
            <consortium name="The Broad Institute Genomics Platform"/>
            <consortium name="The Broad Institute Genome Sequencing Center for Infectious Disease"/>
            <person name="Wu L."/>
            <person name="Ma J."/>
        </authorList>
    </citation>
    <scope>NUCLEOTIDE SEQUENCE [LARGE SCALE GENOMIC DNA]</scope>
    <source>
        <strain evidence="3">JCM 31921</strain>
    </source>
</reference>
<sequence length="318" mass="34980">MRVAMFSRLMLIAAGAALIASCHGDGGPKHPKPPKGPTAICSIPQGEKPIDFYLSYAADSNRYLYTISELDSGVANFFTYYKYRANQQTIELDTPNQSLRVQDLVDMYNLLKQNQSLGYNPSYDYAALKMSVGMDGKKVLLIFEPVVLKPTAEDSNLCTITSSCSYFKSQPSASMIVLDSASALELVNSLCSPMSPIYIDHPANPEIHTFINSDGPDGDTRSMIMTFQEIFGMYCANVTTPSMADRINFTIAANQMEPQGNFKMHVVVNYKIGQNSPAINTFTGDGADYSTNCPTHCDIINILKDPNSVYENPHHSGR</sequence>
<proteinExistence type="predicted"/>
<feature type="chain" id="PRO_5045237276" description="Lipoprotein" evidence="1">
    <location>
        <begin position="20"/>
        <end position="318"/>
    </location>
</feature>
<comment type="caution">
    <text evidence="2">The sequence shown here is derived from an EMBL/GenBank/DDBJ whole genome shotgun (WGS) entry which is preliminary data.</text>
</comment>
<feature type="signal peptide" evidence="1">
    <location>
        <begin position="1"/>
        <end position="19"/>
    </location>
</feature>
<evidence type="ECO:0000313" key="2">
    <source>
        <dbReference type="EMBL" id="GAA4457386.1"/>
    </source>
</evidence>
<gene>
    <name evidence="2" type="ORF">GCM10023092_24160</name>
</gene>
<organism evidence="2 3">
    <name type="scientific">Rurimicrobium arvi</name>
    <dbReference type="NCBI Taxonomy" id="2049916"/>
    <lineage>
        <taxon>Bacteria</taxon>
        <taxon>Pseudomonadati</taxon>
        <taxon>Bacteroidota</taxon>
        <taxon>Chitinophagia</taxon>
        <taxon>Chitinophagales</taxon>
        <taxon>Chitinophagaceae</taxon>
        <taxon>Rurimicrobium</taxon>
    </lineage>
</organism>